<dbReference type="InterPro" id="IPR001680">
    <property type="entry name" value="WD40_rpt"/>
</dbReference>
<keyword evidence="6" id="KW-1185">Reference proteome</keyword>
<dbReference type="PRINTS" id="PR00320">
    <property type="entry name" value="GPROTEINBRPT"/>
</dbReference>
<dbReference type="SUPFAM" id="SSF50978">
    <property type="entry name" value="WD40 repeat-like"/>
    <property type="match status" value="1"/>
</dbReference>
<evidence type="ECO:0000313" key="5">
    <source>
        <dbReference type="EMBL" id="ETO15240.1"/>
    </source>
</evidence>
<evidence type="ECO:0000256" key="2">
    <source>
        <dbReference type="ARBA" id="ARBA00022737"/>
    </source>
</evidence>
<dbReference type="InterPro" id="IPR036322">
    <property type="entry name" value="WD40_repeat_dom_sf"/>
</dbReference>
<dbReference type="PROSITE" id="PS50294">
    <property type="entry name" value="WD_REPEATS_REGION"/>
    <property type="match status" value="3"/>
</dbReference>
<feature type="repeat" description="WD" evidence="3">
    <location>
        <begin position="379"/>
        <end position="422"/>
    </location>
</feature>
<dbReference type="Pfam" id="PF00400">
    <property type="entry name" value="WD40"/>
    <property type="match status" value="6"/>
</dbReference>
<reference evidence="5 6" key="1">
    <citation type="journal article" date="2013" name="Curr. Biol.">
        <title>The Genome of the Foraminiferan Reticulomyxa filosa.</title>
        <authorList>
            <person name="Glockner G."/>
            <person name="Hulsmann N."/>
            <person name="Schleicher M."/>
            <person name="Noegel A.A."/>
            <person name="Eichinger L."/>
            <person name="Gallinger C."/>
            <person name="Pawlowski J."/>
            <person name="Sierra R."/>
            <person name="Euteneuer U."/>
            <person name="Pillet L."/>
            <person name="Moustafa A."/>
            <person name="Platzer M."/>
            <person name="Groth M."/>
            <person name="Szafranski K."/>
            <person name="Schliwa M."/>
        </authorList>
    </citation>
    <scope>NUCLEOTIDE SEQUENCE [LARGE SCALE GENOMIC DNA]</scope>
</reference>
<proteinExistence type="predicted"/>
<feature type="coiled-coil region" evidence="4">
    <location>
        <begin position="78"/>
        <end position="144"/>
    </location>
</feature>
<dbReference type="GO" id="GO:0046540">
    <property type="term" value="C:U4/U6 x U5 tri-snRNP complex"/>
    <property type="evidence" value="ECO:0007669"/>
    <property type="project" value="TreeGrafter"/>
</dbReference>
<keyword evidence="1 3" id="KW-0853">WD repeat</keyword>
<comment type="caution">
    <text evidence="5">The sequence shown here is derived from an EMBL/GenBank/DDBJ whole genome shotgun (WGS) entry which is preliminary data.</text>
</comment>
<keyword evidence="2" id="KW-0677">Repeat</keyword>
<feature type="repeat" description="WD" evidence="3">
    <location>
        <begin position="184"/>
        <end position="227"/>
    </location>
</feature>
<evidence type="ECO:0000313" key="6">
    <source>
        <dbReference type="Proteomes" id="UP000023152"/>
    </source>
</evidence>
<feature type="repeat" description="WD" evidence="3">
    <location>
        <begin position="228"/>
        <end position="275"/>
    </location>
</feature>
<dbReference type="CDD" id="cd00200">
    <property type="entry name" value="WD40"/>
    <property type="match status" value="1"/>
</dbReference>
<evidence type="ECO:0000256" key="1">
    <source>
        <dbReference type="ARBA" id="ARBA00022574"/>
    </source>
</evidence>
<dbReference type="EMBL" id="ASPP01019335">
    <property type="protein sequence ID" value="ETO15240.1"/>
    <property type="molecule type" value="Genomic_DNA"/>
</dbReference>
<organism evidence="5 6">
    <name type="scientific">Reticulomyxa filosa</name>
    <dbReference type="NCBI Taxonomy" id="46433"/>
    <lineage>
        <taxon>Eukaryota</taxon>
        <taxon>Sar</taxon>
        <taxon>Rhizaria</taxon>
        <taxon>Retaria</taxon>
        <taxon>Foraminifera</taxon>
        <taxon>Monothalamids</taxon>
        <taxon>Reticulomyxidae</taxon>
        <taxon>Reticulomyxa</taxon>
    </lineage>
</organism>
<dbReference type="PROSITE" id="PS00678">
    <property type="entry name" value="WD_REPEATS_1"/>
    <property type="match status" value="6"/>
</dbReference>
<dbReference type="AlphaFoldDB" id="X6MQ67"/>
<evidence type="ECO:0000256" key="4">
    <source>
        <dbReference type="SAM" id="Coils"/>
    </source>
</evidence>
<dbReference type="SMART" id="SM00320">
    <property type="entry name" value="WD40"/>
    <property type="match status" value="7"/>
</dbReference>
<dbReference type="PROSITE" id="PS50082">
    <property type="entry name" value="WD_REPEATS_2"/>
    <property type="match status" value="6"/>
</dbReference>
<sequence length="523" mass="60843">QHHFDNECPFTLIDCWFKPFGCNHKCHKQILNHHLISNMKFHFNLVMQLFQSMKQTIQLHQVQFLFISFLFDNSNKLTLEIETLKKDLNSRIKNLRKETFKYHSDIETIKKDFNHQQEQLKTTVKSLEEKNSKLKRKYQRLKAKLCDQEKIEKKEEHQNNIGISSSSNINFDQFCSSSKLLKTFNGHTGHVLSIDYSTFDDNQFLCSGSSDKTIRVWDIKTNKQIQLFNEYSDFVYCVKFSPYHYHNHRQNVICSSSFDKTIRFWDFKHNKQLQIFNEHSRGVNGIEFSPFNGGRYLCSGSGDTTIRLWDVETSKSLHVFNGHTGTVRCVDISPLQSNKSKKSNSIGVIGGNGYTICSGSRDKTIRIWDIETSKQSIILNGHENWITSVKYGSNELRNTILSGSFDKSVRLWDIRCDRQIQVFNRHISVVHAVEYSPFVVKSDGEVSDSSNVICSGSFDNTIRFWDIRSNKNELYVIKEHGPIYCLTFLPLKKEENNSKNPTNNDFHFHLCYGPLNGLICVWG</sequence>
<feature type="repeat" description="WD" evidence="3">
    <location>
        <begin position="276"/>
        <end position="319"/>
    </location>
</feature>
<dbReference type="InterPro" id="IPR020472">
    <property type="entry name" value="WD40_PAC1"/>
</dbReference>
<dbReference type="GO" id="GO:0000398">
    <property type="term" value="P:mRNA splicing, via spliceosome"/>
    <property type="evidence" value="ECO:0007669"/>
    <property type="project" value="TreeGrafter"/>
</dbReference>
<feature type="non-terminal residue" evidence="5">
    <location>
        <position position="1"/>
    </location>
</feature>
<feature type="repeat" description="WD" evidence="3">
    <location>
        <begin position="447"/>
        <end position="475"/>
    </location>
</feature>
<dbReference type="GO" id="GO:0030621">
    <property type="term" value="F:U4 snRNA binding"/>
    <property type="evidence" value="ECO:0007669"/>
    <property type="project" value="TreeGrafter"/>
</dbReference>
<dbReference type="Gene3D" id="2.130.10.10">
    <property type="entry name" value="YVTN repeat-like/Quinoprotein amine dehydrogenase"/>
    <property type="match status" value="2"/>
</dbReference>
<feature type="repeat" description="WD" evidence="3">
    <location>
        <begin position="352"/>
        <end position="378"/>
    </location>
</feature>
<protein>
    <submittedName>
        <fullName evidence="5">Uncharacterized protein</fullName>
    </submittedName>
</protein>
<keyword evidence="4" id="KW-0175">Coiled coil</keyword>
<accession>X6MQ67</accession>
<dbReference type="PANTHER" id="PTHR19846:SF0">
    <property type="entry name" value="PRE-MRNA PROCESSING FACTOR 4"/>
    <property type="match status" value="1"/>
</dbReference>
<dbReference type="Proteomes" id="UP000023152">
    <property type="component" value="Unassembled WGS sequence"/>
</dbReference>
<dbReference type="PANTHER" id="PTHR19846">
    <property type="entry name" value="WD40 REPEAT PROTEIN"/>
    <property type="match status" value="1"/>
</dbReference>
<dbReference type="InterPro" id="IPR015943">
    <property type="entry name" value="WD40/YVTN_repeat-like_dom_sf"/>
</dbReference>
<dbReference type="InterPro" id="IPR019775">
    <property type="entry name" value="WD40_repeat_CS"/>
</dbReference>
<dbReference type="GO" id="GO:0017070">
    <property type="term" value="F:U6 snRNA binding"/>
    <property type="evidence" value="ECO:0007669"/>
    <property type="project" value="TreeGrafter"/>
</dbReference>
<gene>
    <name evidence="5" type="ORF">RFI_22124</name>
</gene>
<name>X6MQ67_RETFI</name>
<evidence type="ECO:0000256" key="3">
    <source>
        <dbReference type="PROSITE-ProRule" id="PRU00221"/>
    </source>
</evidence>